<feature type="transmembrane region" description="Helical" evidence="5">
    <location>
        <begin position="349"/>
        <end position="367"/>
    </location>
</feature>
<evidence type="ECO:0000256" key="2">
    <source>
        <dbReference type="ARBA" id="ARBA00022692"/>
    </source>
</evidence>
<comment type="subcellular location">
    <subcellularLocation>
        <location evidence="1">Membrane</location>
        <topology evidence="1">Multi-pass membrane protein</topology>
    </subcellularLocation>
</comment>
<dbReference type="AlphaFoldDB" id="A0A5C5XWP5"/>
<dbReference type="Pfam" id="PF00939">
    <property type="entry name" value="Na_sulph_symp"/>
    <property type="match status" value="1"/>
</dbReference>
<sequence length="495" mass="52737">MIRSGHLQSKLSSWFLPAAPVLAFLAGSACYWNGLSLPASVCAAVAIICALWWIFECLHIAVVGLVPFVVFPLAGVVSHKSVAAAYGDTMILLLMGGFFLSAAMERSGAHRRIALEMVRLVGGTGGRRLVLGFMLATASLSMWISNSATSLMMLPIALAILDRANDPTLEKPLLLGMAYAASVGGMATPIGTPPNVIFMGVLASTFDRQMTFLGWMMYGIPIVAVLIPLIWWWVTRKVSQTGRITMPEVGSWRPSEIRVMIIFAIAAALWIFRKGPYGGWSAWMPGGDLIGDATVALAASLAMFICPAGETLKSFDKNDAPATGNVPASHRDDKTQTSRLLDWDTAVQIPWGILVMFGGGLALAKGFEQSGLSETIGQQLTFIADAPLWVVVLTVCLLVSFMTEMTSSTATATLLLPILAAMAIQTGIRPESIMVPGTISASCAFMLPVATAPNTIIFSSGKIRTDEMARTGLFLNLAAAVVITVVSYQMSAFGF</sequence>
<dbReference type="PANTHER" id="PTHR10283">
    <property type="entry name" value="SOLUTE CARRIER FAMILY 13 MEMBER"/>
    <property type="match status" value="1"/>
</dbReference>
<evidence type="ECO:0000256" key="3">
    <source>
        <dbReference type="ARBA" id="ARBA00022989"/>
    </source>
</evidence>
<feature type="transmembrane region" description="Helical" evidence="5">
    <location>
        <begin position="379"/>
        <end position="402"/>
    </location>
</feature>
<dbReference type="EMBL" id="SJPL01000001">
    <property type="protein sequence ID" value="TWT67796.1"/>
    <property type="molecule type" value="Genomic_DNA"/>
</dbReference>
<feature type="transmembrane region" description="Helical" evidence="5">
    <location>
        <begin position="173"/>
        <end position="192"/>
    </location>
</feature>
<name>A0A5C5XWP5_9PLAN</name>
<feature type="transmembrane region" description="Helical" evidence="5">
    <location>
        <begin position="35"/>
        <end position="55"/>
    </location>
</feature>
<evidence type="ECO:0000256" key="4">
    <source>
        <dbReference type="ARBA" id="ARBA00023136"/>
    </source>
</evidence>
<feature type="transmembrane region" description="Helical" evidence="5">
    <location>
        <begin position="142"/>
        <end position="161"/>
    </location>
</feature>
<dbReference type="PANTHER" id="PTHR10283:SF82">
    <property type="entry name" value="SOLUTE CARRIER FAMILY 13 MEMBER 2"/>
    <property type="match status" value="1"/>
</dbReference>
<dbReference type="InterPro" id="IPR001898">
    <property type="entry name" value="SLC13A/DASS"/>
</dbReference>
<feature type="transmembrane region" description="Helical" evidence="5">
    <location>
        <begin position="60"/>
        <end position="77"/>
    </location>
</feature>
<reference evidence="6 7" key="1">
    <citation type="submission" date="2019-02" db="EMBL/GenBank/DDBJ databases">
        <title>Deep-cultivation of Planctomycetes and their phenomic and genomic characterization uncovers novel biology.</title>
        <authorList>
            <person name="Wiegand S."/>
            <person name="Jogler M."/>
            <person name="Boedeker C."/>
            <person name="Pinto D."/>
            <person name="Vollmers J."/>
            <person name="Rivas-Marin E."/>
            <person name="Kohn T."/>
            <person name="Peeters S.H."/>
            <person name="Heuer A."/>
            <person name="Rast P."/>
            <person name="Oberbeckmann S."/>
            <person name="Bunk B."/>
            <person name="Jeske O."/>
            <person name="Meyerdierks A."/>
            <person name="Storesund J.E."/>
            <person name="Kallscheuer N."/>
            <person name="Luecker S."/>
            <person name="Lage O.M."/>
            <person name="Pohl T."/>
            <person name="Merkel B.J."/>
            <person name="Hornburger P."/>
            <person name="Mueller R.-W."/>
            <person name="Bruemmer F."/>
            <person name="Labrenz M."/>
            <person name="Spormann A.M."/>
            <person name="Op Den Camp H."/>
            <person name="Overmann J."/>
            <person name="Amann R."/>
            <person name="Jetten M.S.M."/>
            <person name="Mascher T."/>
            <person name="Medema M.H."/>
            <person name="Devos D.P."/>
            <person name="Kaster A.-K."/>
            <person name="Ovreas L."/>
            <person name="Rohde M."/>
            <person name="Galperin M.Y."/>
            <person name="Jogler C."/>
        </authorList>
    </citation>
    <scope>NUCLEOTIDE SEQUENCE [LARGE SCALE GENOMIC DNA]</scope>
    <source>
        <strain evidence="6 7">Pan14r</strain>
    </source>
</reference>
<evidence type="ECO:0000256" key="5">
    <source>
        <dbReference type="SAM" id="Phobius"/>
    </source>
</evidence>
<evidence type="ECO:0000256" key="1">
    <source>
        <dbReference type="ARBA" id="ARBA00004141"/>
    </source>
</evidence>
<organism evidence="6 7">
    <name type="scientific">Crateriforma conspicua</name>
    <dbReference type="NCBI Taxonomy" id="2527996"/>
    <lineage>
        <taxon>Bacteria</taxon>
        <taxon>Pseudomonadati</taxon>
        <taxon>Planctomycetota</taxon>
        <taxon>Planctomycetia</taxon>
        <taxon>Planctomycetales</taxon>
        <taxon>Planctomycetaceae</taxon>
        <taxon>Crateriforma</taxon>
    </lineage>
</organism>
<dbReference type="PROSITE" id="PS51257">
    <property type="entry name" value="PROKAR_LIPOPROTEIN"/>
    <property type="match status" value="1"/>
</dbReference>
<dbReference type="GO" id="GO:0008514">
    <property type="term" value="F:organic anion transmembrane transporter activity"/>
    <property type="evidence" value="ECO:0007669"/>
    <property type="project" value="UniProtKB-ARBA"/>
</dbReference>
<evidence type="ECO:0000313" key="7">
    <source>
        <dbReference type="Proteomes" id="UP000317238"/>
    </source>
</evidence>
<feature type="transmembrane region" description="Helical" evidence="5">
    <location>
        <begin position="434"/>
        <end position="452"/>
    </location>
</feature>
<gene>
    <name evidence="6" type="primary">sdcS_1</name>
    <name evidence="6" type="ORF">Pan14r_00330</name>
</gene>
<feature type="transmembrane region" description="Helical" evidence="5">
    <location>
        <begin position="293"/>
        <end position="312"/>
    </location>
</feature>
<feature type="transmembrane region" description="Helical" evidence="5">
    <location>
        <begin position="409"/>
        <end position="428"/>
    </location>
</feature>
<dbReference type="GO" id="GO:0005886">
    <property type="term" value="C:plasma membrane"/>
    <property type="evidence" value="ECO:0007669"/>
    <property type="project" value="TreeGrafter"/>
</dbReference>
<proteinExistence type="predicted"/>
<protein>
    <submittedName>
        <fullName evidence="6">Sodium-dependent dicarboxylate transporter SdcS</fullName>
    </submittedName>
</protein>
<dbReference type="Proteomes" id="UP000317238">
    <property type="component" value="Unassembled WGS sequence"/>
</dbReference>
<feature type="transmembrane region" description="Helical" evidence="5">
    <location>
        <begin position="83"/>
        <end position="105"/>
    </location>
</feature>
<evidence type="ECO:0000313" key="6">
    <source>
        <dbReference type="EMBL" id="TWT67796.1"/>
    </source>
</evidence>
<keyword evidence="7" id="KW-1185">Reference proteome</keyword>
<accession>A0A5C5XWP5</accession>
<feature type="transmembrane region" description="Helical" evidence="5">
    <location>
        <begin position="255"/>
        <end position="273"/>
    </location>
</feature>
<keyword evidence="4 5" id="KW-0472">Membrane</keyword>
<keyword evidence="2 5" id="KW-0812">Transmembrane</keyword>
<feature type="transmembrane region" description="Helical" evidence="5">
    <location>
        <begin position="212"/>
        <end position="234"/>
    </location>
</feature>
<keyword evidence="3 5" id="KW-1133">Transmembrane helix</keyword>
<dbReference type="CDD" id="cd01115">
    <property type="entry name" value="SLC13_permease"/>
    <property type="match status" value="1"/>
</dbReference>
<dbReference type="OrthoDB" id="9766267at2"/>
<feature type="transmembrane region" description="Helical" evidence="5">
    <location>
        <begin position="473"/>
        <end position="490"/>
    </location>
</feature>
<dbReference type="GO" id="GO:1905039">
    <property type="term" value="P:carboxylic acid transmembrane transport"/>
    <property type="evidence" value="ECO:0007669"/>
    <property type="project" value="UniProtKB-ARBA"/>
</dbReference>
<comment type="caution">
    <text evidence="6">The sequence shown here is derived from an EMBL/GenBank/DDBJ whole genome shotgun (WGS) entry which is preliminary data.</text>
</comment>